<dbReference type="InterPro" id="IPR036249">
    <property type="entry name" value="Thioredoxin-like_sf"/>
</dbReference>
<keyword evidence="5" id="KW-1185">Reference proteome</keyword>
<dbReference type="Gene3D" id="3.40.30.10">
    <property type="entry name" value="Glutaredoxin"/>
    <property type="match status" value="1"/>
</dbReference>
<reference evidence="4 5" key="1">
    <citation type="journal article" date="2013" name="Int. J. Syst. Evol. Microbiol.">
        <title>Azospirillum humicireducens sp. nov., a nitrogen-fixing bacterium isolated from a microbial fuel cell.</title>
        <authorList>
            <person name="Zhou S."/>
            <person name="Han L."/>
            <person name="Wang Y."/>
            <person name="Yang G."/>
            <person name="Zhuang L."/>
            <person name="Hu P."/>
        </authorList>
    </citation>
    <scope>NUCLEOTIDE SEQUENCE [LARGE SCALE GENOMIC DNA]</scope>
    <source>
        <strain evidence="4 5">SgZ-5</strain>
    </source>
</reference>
<comment type="similarity">
    <text evidence="1">Belongs to the GST superfamily. NadH family.</text>
</comment>
<sequence>MPDPIDFYFDFASPYGYFASLRIDELAAKHGRTVTWRPVLLGAIFKVTGMKPNLQQPLRGEYLTHDVGRIARLTGAPFTFPDSAPVNGVAASRAFYWLTDGHPEQAKLLARALYHAHFAEGRDIGPAETVAEIAGRTLGSLGIDRAAAAAALQDPTVKDRLRTETDDAVERGVFGSPFVIVDGEPFWGWDRLDMVDRWLATGGW</sequence>
<evidence type="ECO:0000259" key="3">
    <source>
        <dbReference type="Pfam" id="PF01323"/>
    </source>
</evidence>
<organism evidence="4 5">
    <name type="scientific">Azospirillum humicireducens</name>
    <dbReference type="NCBI Taxonomy" id="1226968"/>
    <lineage>
        <taxon>Bacteria</taxon>
        <taxon>Pseudomonadati</taxon>
        <taxon>Pseudomonadota</taxon>
        <taxon>Alphaproteobacteria</taxon>
        <taxon>Rhodospirillales</taxon>
        <taxon>Azospirillaceae</taxon>
        <taxon>Azospirillum</taxon>
    </lineage>
</organism>
<name>A0A160JD84_9PROT</name>
<dbReference type="InterPro" id="IPR001853">
    <property type="entry name" value="DSBA-like_thioredoxin_dom"/>
</dbReference>
<comment type="catalytic activity">
    <reaction evidence="1">
        <text>2-hydroxychromene-2-carboxylate = (3E)-4-(2-hydroxyphenyl)-2-oxobut-3-enoate</text>
        <dbReference type="Rhea" id="RHEA:27401"/>
        <dbReference type="ChEBI" id="CHEBI:59350"/>
        <dbReference type="ChEBI" id="CHEBI:59353"/>
        <dbReference type="EC" id="5.99.1.4"/>
    </reaction>
</comment>
<dbReference type="InterPro" id="IPR051924">
    <property type="entry name" value="GST_Kappa/NadH"/>
</dbReference>
<dbReference type="RefSeq" id="WP_063633790.1">
    <property type="nucleotide sequence ID" value="NZ_CP015285.1"/>
</dbReference>
<dbReference type="GO" id="GO:1901170">
    <property type="term" value="P:naphthalene catabolic process"/>
    <property type="evidence" value="ECO:0007669"/>
    <property type="project" value="InterPro"/>
</dbReference>
<evidence type="ECO:0000313" key="5">
    <source>
        <dbReference type="Proteomes" id="UP000077405"/>
    </source>
</evidence>
<keyword evidence="1 4" id="KW-0413">Isomerase</keyword>
<protein>
    <recommendedName>
        <fullName evidence="1">2-hydroxychromene-2-carboxylate isomerase</fullName>
        <ecNumber evidence="1">5.99.1.4</ecNumber>
    </recommendedName>
</protein>
<evidence type="ECO:0000313" key="4">
    <source>
        <dbReference type="EMBL" id="ANC90653.1"/>
    </source>
</evidence>
<feature type="active site" description="Nucleophile" evidence="2">
    <location>
        <position position="13"/>
    </location>
</feature>
<dbReference type="InterPro" id="IPR044087">
    <property type="entry name" value="NahD-like"/>
</dbReference>
<evidence type="ECO:0000256" key="2">
    <source>
        <dbReference type="PIRSR" id="PIRSR006386-1"/>
    </source>
</evidence>
<dbReference type="OrthoDB" id="5244108at2"/>
<dbReference type="CDD" id="cd03022">
    <property type="entry name" value="DsbA_HCCA_Iso"/>
    <property type="match status" value="1"/>
</dbReference>
<dbReference type="Pfam" id="PF01323">
    <property type="entry name" value="DSBA"/>
    <property type="match status" value="1"/>
</dbReference>
<dbReference type="GO" id="GO:0004602">
    <property type="term" value="F:glutathione peroxidase activity"/>
    <property type="evidence" value="ECO:0007669"/>
    <property type="project" value="TreeGrafter"/>
</dbReference>
<dbReference type="PANTHER" id="PTHR42943:SF2">
    <property type="entry name" value="GLUTATHIONE S-TRANSFERASE KAPPA 1"/>
    <property type="match status" value="1"/>
</dbReference>
<gene>
    <name evidence="4" type="ORF">A6A40_01305</name>
</gene>
<dbReference type="STRING" id="1226968.A6A40_01305"/>
<dbReference type="SUPFAM" id="SSF52833">
    <property type="entry name" value="Thioredoxin-like"/>
    <property type="match status" value="1"/>
</dbReference>
<dbReference type="InterPro" id="IPR014440">
    <property type="entry name" value="HCCAis_GSTk"/>
</dbReference>
<evidence type="ECO:0000256" key="1">
    <source>
        <dbReference type="PIRNR" id="PIRNR006386"/>
    </source>
</evidence>
<dbReference type="PIRSF" id="PIRSF006386">
    <property type="entry name" value="HCCAis_GSTk"/>
    <property type="match status" value="1"/>
</dbReference>
<dbReference type="KEGG" id="ahu:A6A40_01305"/>
<feature type="domain" description="DSBA-like thioredoxin" evidence="3">
    <location>
        <begin position="5"/>
        <end position="197"/>
    </location>
</feature>
<dbReference type="EMBL" id="CP015285">
    <property type="protein sequence ID" value="ANC90653.1"/>
    <property type="molecule type" value="Genomic_DNA"/>
</dbReference>
<dbReference type="GO" id="GO:0006749">
    <property type="term" value="P:glutathione metabolic process"/>
    <property type="evidence" value="ECO:0007669"/>
    <property type="project" value="TreeGrafter"/>
</dbReference>
<dbReference type="Proteomes" id="UP000077405">
    <property type="component" value="Chromosome"/>
</dbReference>
<dbReference type="GO" id="GO:0004364">
    <property type="term" value="F:glutathione transferase activity"/>
    <property type="evidence" value="ECO:0007669"/>
    <property type="project" value="TreeGrafter"/>
</dbReference>
<proteinExistence type="inferred from homology"/>
<dbReference type="AlphaFoldDB" id="A0A160JD84"/>
<dbReference type="EC" id="5.99.1.4" evidence="1"/>
<accession>A0A160JD84</accession>
<dbReference type="GO" id="GO:0018845">
    <property type="term" value="F:2-hydroxychromene-2-carboxylate isomerase activity"/>
    <property type="evidence" value="ECO:0007669"/>
    <property type="project" value="UniProtKB-UniRule"/>
</dbReference>
<dbReference type="PANTHER" id="PTHR42943">
    <property type="entry name" value="GLUTATHIONE S-TRANSFERASE KAPPA"/>
    <property type="match status" value="1"/>
</dbReference>